<sequence>MHVVRDCPFARAVWADFLDGEPDSRFFEPDLKRWSLYYLSSRSNVVDPTLFAGTCWLLWKNRNSLIFEGEQKTHAHIQFDAKQLKTRIRNAFEQESRIFGAGGLRERRLISWEPPQPGWLCVNTDGSVIQANESTSCGGIIRGDDGRFVKAFSANLGGGSITRAELAGIVHGLKLAWEEGARKVLLQTDSNTAVTLIASATTNHPHYTTVAEIRRWLERPWQVKIEHVYREANFVADYLASLGHSLAVGMHVFDVPSTMLLYWLYFDRVGVQTPRLV</sequence>
<dbReference type="PANTHER" id="PTHR47723">
    <property type="entry name" value="OS05G0353850 PROTEIN"/>
    <property type="match status" value="1"/>
</dbReference>
<name>A0AAV0HXX7_9ROSI</name>
<comment type="caution">
    <text evidence="2">The sequence shown here is derived from an EMBL/GenBank/DDBJ whole genome shotgun (WGS) entry which is preliminary data.</text>
</comment>
<dbReference type="InterPro" id="IPR036397">
    <property type="entry name" value="RNaseH_sf"/>
</dbReference>
<dbReference type="InterPro" id="IPR012337">
    <property type="entry name" value="RNaseH-like_sf"/>
</dbReference>
<organism evidence="2 3">
    <name type="scientific">Linum tenue</name>
    <dbReference type="NCBI Taxonomy" id="586396"/>
    <lineage>
        <taxon>Eukaryota</taxon>
        <taxon>Viridiplantae</taxon>
        <taxon>Streptophyta</taxon>
        <taxon>Embryophyta</taxon>
        <taxon>Tracheophyta</taxon>
        <taxon>Spermatophyta</taxon>
        <taxon>Magnoliopsida</taxon>
        <taxon>eudicotyledons</taxon>
        <taxon>Gunneridae</taxon>
        <taxon>Pentapetalae</taxon>
        <taxon>rosids</taxon>
        <taxon>fabids</taxon>
        <taxon>Malpighiales</taxon>
        <taxon>Linaceae</taxon>
        <taxon>Linum</taxon>
    </lineage>
</organism>
<dbReference type="CDD" id="cd06222">
    <property type="entry name" value="RNase_H_like"/>
    <property type="match status" value="1"/>
</dbReference>
<dbReference type="PANTHER" id="PTHR47723:SF13">
    <property type="entry name" value="PUTATIVE-RELATED"/>
    <property type="match status" value="1"/>
</dbReference>
<dbReference type="EMBL" id="CAMGYJ010000003">
    <property type="protein sequence ID" value="CAI0389214.1"/>
    <property type="molecule type" value="Genomic_DNA"/>
</dbReference>
<dbReference type="SUPFAM" id="SSF53098">
    <property type="entry name" value="Ribonuclease H-like"/>
    <property type="match status" value="1"/>
</dbReference>
<dbReference type="InterPro" id="IPR044730">
    <property type="entry name" value="RNase_H-like_dom_plant"/>
</dbReference>
<dbReference type="Gene3D" id="3.30.420.10">
    <property type="entry name" value="Ribonuclease H-like superfamily/Ribonuclease H"/>
    <property type="match status" value="1"/>
</dbReference>
<evidence type="ECO:0000313" key="3">
    <source>
        <dbReference type="Proteomes" id="UP001154282"/>
    </source>
</evidence>
<accession>A0AAV0HXX7</accession>
<dbReference type="InterPro" id="IPR002156">
    <property type="entry name" value="RNaseH_domain"/>
</dbReference>
<protein>
    <recommendedName>
        <fullName evidence="1">RNase H type-1 domain-containing protein</fullName>
    </recommendedName>
</protein>
<feature type="domain" description="RNase H type-1" evidence="1">
    <location>
        <begin position="116"/>
        <end position="245"/>
    </location>
</feature>
<dbReference type="GO" id="GO:0003676">
    <property type="term" value="F:nucleic acid binding"/>
    <property type="evidence" value="ECO:0007669"/>
    <property type="project" value="InterPro"/>
</dbReference>
<reference evidence="2" key="1">
    <citation type="submission" date="2022-08" db="EMBL/GenBank/DDBJ databases">
        <authorList>
            <person name="Gutierrez-Valencia J."/>
        </authorList>
    </citation>
    <scope>NUCLEOTIDE SEQUENCE</scope>
</reference>
<gene>
    <name evidence="2" type="ORF">LITE_LOCUS6138</name>
</gene>
<evidence type="ECO:0000259" key="1">
    <source>
        <dbReference type="PROSITE" id="PS50879"/>
    </source>
</evidence>
<dbReference type="GO" id="GO:0004523">
    <property type="term" value="F:RNA-DNA hybrid ribonuclease activity"/>
    <property type="evidence" value="ECO:0007669"/>
    <property type="project" value="InterPro"/>
</dbReference>
<evidence type="ECO:0000313" key="2">
    <source>
        <dbReference type="EMBL" id="CAI0389214.1"/>
    </source>
</evidence>
<dbReference type="InterPro" id="IPR053151">
    <property type="entry name" value="RNase_H-like"/>
</dbReference>
<dbReference type="Proteomes" id="UP001154282">
    <property type="component" value="Unassembled WGS sequence"/>
</dbReference>
<keyword evidence="3" id="KW-1185">Reference proteome</keyword>
<dbReference type="Pfam" id="PF13456">
    <property type="entry name" value="RVT_3"/>
    <property type="match status" value="1"/>
</dbReference>
<proteinExistence type="predicted"/>
<dbReference type="PROSITE" id="PS50879">
    <property type="entry name" value="RNASE_H_1"/>
    <property type="match status" value="1"/>
</dbReference>
<dbReference type="AlphaFoldDB" id="A0AAV0HXX7"/>